<name>A0ABU1X7X2_9NOCA</name>
<dbReference type="Proteomes" id="UP001251217">
    <property type="component" value="Unassembled WGS sequence"/>
</dbReference>
<proteinExistence type="predicted"/>
<evidence type="ECO:0008006" key="3">
    <source>
        <dbReference type="Google" id="ProtNLM"/>
    </source>
</evidence>
<dbReference type="EMBL" id="JAVDWW010000001">
    <property type="protein sequence ID" value="MDR7166651.1"/>
    <property type="molecule type" value="Genomic_DNA"/>
</dbReference>
<gene>
    <name evidence="1" type="ORF">J2W56_000369</name>
</gene>
<sequence length="51" mass="5522">MCAAFPFHGVAGGDHTAESRFEQWRLPATGDNAGRWLLHGHTHNPARTPAA</sequence>
<evidence type="ECO:0000313" key="2">
    <source>
        <dbReference type="Proteomes" id="UP001251217"/>
    </source>
</evidence>
<organism evidence="1 2">
    <name type="scientific">Nocardia kruczakiae</name>
    <dbReference type="NCBI Taxonomy" id="261477"/>
    <lineage>
        <taxon>Bacteria</taxon>
        <taxon>Bacillati</taxon>
        <taxon>Actinomycetota</taxon>
        <taxon>Actinomycetes</taxon>
        <taxon>Mycobacteriales</taxon>
        <taxon>Nocardiaceae</taxon>
        <taxon>Nocardia</taxon>
    </lineage>
</organism>
<protein>
    <recommendedName>
        <fullName evidence="3">Calcineurin-like phosphoesterase family protein</fullName>
    </recommendedName>
</protein>
<evidence type="ECO:0000313" key="1">
    <source>
        <dbReference type="EMBL" id="MDR7166651.1"/>
    </source>
</evidence>
<comment type="caution">
    <text evidence="1">The sequence shown here is derived from an EMBL/GenBank/DDBJ whole genome shotgun (WGS) entry which is preliminary data.</text>
</comment>
<reference evidence="1 2" key="1">
    <citation type="submission" date="2023-07" db="EMBL/GenBank/DDBJ databases">
        <title>Sorghum-associated microbial communities from plants grown in Nebraska, USA.</title>
        <authorList>
            <person name="Schachtman D."/>
        </authorList>
    </citation>
    <scope>NUCLEOTIDE SEQUENCE [LARGE SCALE GENOMIC DNA]</scope>
    <source>
        <strain evidence="1 2">4272</strain>
    </source>
</reference>
<dbReference type="RefSeq" id="WP_310398654.1">
    <property type="nucleotide sequence ID" value="NZ_JAVDWW010000001.1"/>
</dbReference>
<accession>A0ABU1X7X2</accession>
<keyword evidence="2" id="KW-1185">Reference proteome</keyword>